<evidence type="ECO:0000256" key="4">
    <source>
        <dbReference type="SAM" id="MobiDB-lite"/>
    </source>
</evidence>
<dbReference type="EMBL" id="HBUF01561004">
    <property type="protein sequence ID" value="CAG6762343.1"/>
    <property type="molecule type" value="Transcribed_RNA"/>
</dbReference>
<proteinExistence type="inferred from homology"/>
<organism evidence="5">
    <name type="scientific">Cacopsylla melanoneura</name>
    <dbReference type="NCBI Taxonomy" id="428564"/>
    <lineage>
        <taxon>Eukaryota</taxon>
        <taxon>Metazoa</taxon>
        <taxon>Ecdysozoa</taxon>
        <taxon>Arthropoda</taxon>
        <taxon>Hexapoda</taxon>
        <taxon>Insecta</taxon>
        <taxon>Pterygota</taxon>
        <taxon>Neoptera</taxon>
        <taxon>Paraneoptera</taxon>
        <taxon>Hemiptera</taxon>
        <taxon>Sternorrhyncha</taxon>
        <taxon>Psylloidea</taxon>
        <taxon>Psyllidae</taxon>
        <taxon>Psyllinae</taxon>
        <taxon>Cacopsylla</taxon>
    </lineage>
</organism>
<reference evidence="5" key="1">
    <citation type="submission" date="2021-05" db="EMBL/GenBank/DDBJ databases">
        <authorList>
            <person name="Alioto T."/>
            <person name="Alioto T."/>
            <person name="Gomez Garrido J."/>
        </authorList>
    </citation>
    <scope>NUCLEOTIDE SEQUENCE</scope>
</reference>
<dbReference type="Pfam" id="PF08610">
    <property type="entry name" value="Pex16"/>
    <property type="match status" value="1"/>
</dbReference>
<sequence>MSNHVSGSSYTNMTTEVKIPFLPELYSKYKEWISKNPEGATTMESTLKWVSWYLTGRLSSSNANLLAELVFTLSKLLVLFNDHVIYNSLVLNNDASSNKNHKFKVWLTVLEYSEVFIELAIYKLYGDFGKWIAILAIQIVKTVARISLLYSKDKLLIEPLPIPVLDRDNLSSVYECSNGSSSRYECSNGSSSRSSPSGIVLPSGRVVRSVKNSPNVSQRDWKPLDKIIPMKETTQQKLFYTELLYILKPLIHLGSSYKYGLNTWRPYLTSLAIDVTCTSVLYQERTFLHKPDKVESTRRMIQLLLYLLRSPFYERHSRLRLERLLLSLCDYRLLKLVCNPLREYIPYWQSTYFYLWSS</sequence>
<dbReference type="PANTHER" id="PTHR13299">
    <property type="entry name" value="PEROXISOMAL MEMBRANE PROTEIN PEX16"/>
    <property type="match status" value="1"/>
</dbReference>
<name>A0A8D9EQ69_9HEMI</name>
<dbReference type="AlphaFoldDB" id="A0A8D9EQ69"/>
<comment type="similarity">
    <text evidence="1 3">Belongs to the peroxin-16 family.</text>
</comment>
<evidence type="ECO:0000313" key="5">
    <source>
        <dbReference type="EMBL" id="CAG6762343.1"/>
    </source>
</evidence>
<dbReference type="GO" id="GO:0005778">
    <property type="term" value="C:peroxisomal membrane"/>
    <property type="evidence" value="ECO:0007669"/>
    <property type="project" value="UniProtKB-SubCell"/>
</dbReference>
<dbReference type="InterPro" id="IPR013919">
    <property type="entry name" value="Pex16"/>
</dbReference>
<evidence type="ECO:0000256" key="2">
    <source>
        <dbReference type="ARBA" id="ARBA00018577"/>
    </source>
</evidence>
<evidence type="ECO:0000256" key="1">
    <source>
        <dbReference type="ARBA" id="ARBA00009505"/>
    </source>
</evidence>
<keyword evidence="3" id="KW-0576">Peroxisome</keyword>
<accession>A0A8D9EQ69</accession>
<dbReference type="PANTHER" id="PTHR13299:SF0">
    <property type="entry name" value="PEROXISOMAL MEMBRANE PROTEIN PEX16"/>
    <property type="match status" value="1"/>
</dbReference>
<feature type="region of interest" description="Disordered" evidence="4">
    <location>
        <begin position="179"/>
        <end position="199"/>
    </location>
</feature>
<protein>
    <recommendedName>
        <fullName evidence="2 3">Peroxisomal membrane protein PEX16</fullName>
    </recommendedName>
</protein>
<comment type="subcellular location">
    <subcellularLocation>
        <location evidence="3">Peroxisome membrane</location>
    </subcellularLocation>
</comment>
<evidence type="ECO:0000256" key="3">
    <source>
        <dbReference type="RuleBase" id="RU365003"/>
    </source>
</evidence>
<feature type="compositionally biased region" description="Low complexity" evidence="4">
    <location>
        <begin position="179"/>
        <end position="198"/>
    </location>
</feature>
<dbReference type="GO" id="GO:0007031">
    <property type="term" value="P:peroxisome organization"/>
    <property type="evidence" value="ECO:0007669"/>
    <property type="project" value="UniProtKB-KW"/>
</dbReference>
<keyword evidence="3" id="KW-0962">Peroxisome biogenesis</keyword>